<feature type="transmembrane region" description="Helical" evidence="1">
    <location>
        <begin position="20"/>
        <end position="38"/>
    </location>
</feature>
<dbReference type="AlphaFoldDB" id="A0A5N5XGT6"/>
<dbReference type="EMBL" id="ML732160">
    <property type="protein sequence ID" value="KAB8078270.1"/>
    <property type="molecule type" value="Genomic_DNA"/>
</dbReference>
<organism evidence="2 3">
    <name type="scientific">Aspergillus leporis</name>
    <dbReference type="NCBI Taxonomy" id="41062"/>
    <lineage>
        <taxon>Eukaryota</taxon>
        <taxon>Fungi</taxon>
        <taxon>Dikarya</taxon>
        <taxon>Ascomycota</taxon>
        <taxon>Pezizomycotina</taxon>
        <taxon>Eurotiomycetes</taxon>
        <taxon>Eurotiomycetidae</taxon>
        <taxon>Eurotiales</taxon>
        <taxon>Aspergillaceae</taxon>
        <taxon>Aspergillus</taxon>
        <taxon>Aspergillus subgen. Circumdati</taxon>
    </lineage>
</organism>
<evidence type="ECO:0000256" key="1">
    <source>
        <dbReference type="SAM" id="Phobius"/>
    </source>
</evidence>
<gene>
    <name evidence="2" type="ORF">BDV29DRAFT_152989</name>
</gene>
<reference evidence="2 3" key="1">
    <citation type="submission" date="2019-04" db="EMBL/GenBank/DDBJ databases">
        <title>Friends and foes A comparative genomics study of 23 Aspergillus species from section Flavi.</title>
        <authorList>
            <consortium name="DOE Joint Genome Institute"/>
            <person name="Kjaerbolling I."/>
            <person name="Vesth T."/>
            <person name="Frisvad J.C."/>
            <person name="Nybo J.L."/>
            <person name="Theobald S."/>
            <person name="Kildgaard S."/>
            <person name="Isbrandt T."/>
            <person name="Kuo A."/>
            <person name="Sato A."/>
            <person name="Lyhne E.K."/>
            <person name="Kogle M.E."/>
            <person name="Wiebenga A."/>
            <person name="Kun R.S."/>
            <person name="Lubbers R.J."/>
            <person name="Makela M.R."/>
            <person name="Barry K."/>
            <person name="Chovatia M."/>
            <person name="Clum A."/>
            <person name="Daum C."/>
            <person name="Haridas S."/>
            <person name="He G."/>
            <person name="LaButti K."/>
            <person name="Lipzen A."/>
            <person name="Mondo S."/>
            <person name="Riley R."/>
            <person name="Salamov A."/>
            <person name="Simmons B.A."/>
            <person name="Magnuson J.K."/>
            <person name="Henrissat B."/>
            <person name="Mortensen U.H."/>
            <person name="Larsen T.O."/>
            <person name="Devries R.P."/>
            <person name="Grigoriev I.V."/>
            <person name="Machida M."/>
            <person name="Baker S.E."/>
            <person name="Andersen M.R."/>
        </authorList>
    </citation>
    <scope>NUCLEOTIDE SEQUENCE [LARGE SCALE GENOMIC DNA]</scope>
    <source>
        <strain evidence="2 3">CBS 151.66</strain>
    </source>
</reference>
<name>A0A5N5XGT6_9EURO</name>
<keyword evidence="1" id="KW-0472">Membrane</keyword>
<dbReference type="Proteomes" id="UP000326565">
    <property type="component" value="Unassembled WGS sequence"/>
</dbReference>
<keyword evidence="1" id="KW-1133">Transmembrane helix</keyword>
<proteinExistence type="predicted"/>
<evidence type="ECO:0000313" key="2">
    <source>
        <dbReference type="EMBL" id="KAB8078270.1"/>
    </source>
</evidence>
<accession>A0A5N5XGT6</accession>
<keyword evidence="1" id="KW-0812">Transmembrane</keyword>
<keyword evidence="3" id="KW-1185">Reference proteome</keyword>
<evidence type="ECO:0000313" key="3">
    <source>
        <dbReference type="Proteomes" id="UP000326565"/>
    </source>
</evidence>
<dbReference type="OrthoDB" id="4489349at2759"/>
<protein>
    <submittedName>
        <fullName evidence="2">Uncharacterized protein</fullName>
    </submittedName>
</protein>
<sequence length="133" mass="14796">MYQPSQTKPAFKADKPKNVCSVIGLFVSLAFIGAHFQLSTLKELTNRHEPLFSRTSSAACVASQANTILDIAQAITWAYKLPRIMDVSLHPLENLQCHISREELITERGLTLYDGKQGLSRSPPSITRRIGSR</sequence>